<dbReference type="Proteomes" id="UP000314986">
    <property type="component" value="Unassembled WGS sequence"/>
</dbReference>
<evidence type="ECO:0000256" key="9">
    <source>
        <dbReference type="ARBA" id="ARBA00023136"/>
    </source>
</evidence>
<feature type="transmembrane region" description="Helical" evidence="13">
    <location>
        <begin position="305"/>
        <end position="328"/>
    </location>
</feature>
<protein>
    <submittedName>
        <fullName evidence="15">Epsilon-sarcoglycan-like</fullName>
    </submittedName>
</protein>
<evidence type="ECO:0000256" key="6">
    <source>
        <dbReference type="ARBA" id="ARBA00022490"/>
    </source>
</evidence>
<evidence type="ECO:0000256" key="12">
    <source>
        <dbReference type="SAM" id="MobiDB-lite"/>
    </source>
</evidence>
<keyword evidence="10" id="KW-0325">Glycoprotein</keyword>
<evidence type="ECO:0000256" key="10">
    <source>
        <dbReference type="ARBA" id="ARBA00023180"/>
    </source>
</evidence>
<evidence type="ECO:0000256" key="13">
    <source>
        <dbReference type="SAM" id="Phobius"/>
    </source>
</evidence>
<dbReference type="GO" id="GO:0042383">
    <property type="term" value="C:sarcolemma"/>
    <property type="evidence" value="ECO:0007669"/>
    <property type="project" value="UniProtKB-SubCell"/>
</dbReference>
<reference evidence="15" key="4">
    <citation type="submission" date="2025-08" db="UniProtKB">
        <authorList>
            <consortium name="Ensembl"/>
        </authorList>
    </citation>
    <scope>IDENTIFICATION</scope>
</reference>
<evidence type="ECO:0000256" key="3">
    <source>
        <dbReference type="ARBA" id="ARBA00004513"/>
    </source>
</evidence>
<keyword evidence="16" id="KW-1185">Reference proteome</keyword>
<reference evidence="16" key="3">
    <citation type="journal article" date="2014" name="Nature">
        <title>Elephant shark genome provides unique insights into gnathostome evolution.</title>
        <authorList>
            <consortium name="International Elephant Shark Genome Sequencing Consortium"/>
            <person name="Venkatesh B."/>
            <person name="Lee A.P."/>
            <person name="Ravi V."/>
            <person name="Maurya A.K."/>
            <person name="Lian M.M."/>
            <person name="Swann J.B."/>
            <person name="Ohta Y."/>
            <person name="Flajnik M.F."/>
            <person name="Sutoh Y."/>
            <person name="Kasahara M."/>
            <person name="Hoon S."/>
            <person name="Gangu V."/>
            <person name="Roy S.W."/>
            <person name="Irimia M."/>
            <person name="Korzh V."/>
            <person name="Kondrychyn I."/>
            <person name="Lim Z.W."/>
            <person name="Tay B.H."/>
            <person name="Tohari S."/>
            <person name="Kong K.W."/>
            <person name="Ho S."/>
            <person name="Lorente-Galdos B."/>
            <person name="Quilez J."/>
            <person name="Marques-Bonet T."/>
            <person name="Raney B.J."/>
            <person name="Ingham P.W."/>
            <person name="Tay A."/>
            <person name="Hillier L.W."/>
            <person name="Minx P."/>
            <person name="Boehm T."/>
            <person name="Wilson R.K."/>
            <person name="Brenner S."/>
            <person name="Warren W.C."/>
        </authorList>
    </citation>
    <scope>NUCLEOTIDE SEQUENCE [LARGE SCALE GENOMIC DNA]</scope>
</reference>
<evidence type="ECO:0000256" key="11">
    <source>
        <dbReference type="ARBA" id="ARBA00023212"/>
    </source>
</evidence>
<feature type="compositionally biased region" description="Basic residues" evidence="12">
    <location>
        <begin position="1"/>
        <end position="10"/>
    </location>
</feature>
<dbReference type="STRING" id="7868.ENSCMIP00000042153"/>
<evidence type="ECO:0000313" key="16">
    <source>
        <dbReference type="Proteomes" id="UP000314986"/>
    </source>
</evidence>
<dbReference type="InterPro" id="IPR006644">
    <property type="entry name" value="Cadg"/>
</dbReference>
<reference evidence="16" key="2">
    <citation type="journal article" date="2007" name="PLoS Biol.">
        <title>Survey sequencing and comparative analysis of the elephant shark (Callorhinchus milii) genome.</title>
        <authorList>
            <person name="Venkatesh B."/>
            <person name="Kirkness E.F."/>
            <person name="Loh Y.H."/>
            <person name="Halpern A.L."/>
            <person name="Lee A.P."/>
            <person name="Johnson J."/>
            <person name="Dandona N."/>
            <person name="Viswanathan L.D."/>
            <person name="Tay A."/>
            <person name="Venter J.C."/>
            <person name="Strausberg R.L."/>
            <person name="Brenner S."/>
        </authorList>
    </citation>
    <scope>NUCLEOTIDE SEQUENCE [LARGE SCALE GENOMIC DNA]</scope>
</reference>
<keyword evidence="9 13" id="KW-0472">Membrane</keyword>
<comment type="subcellular location">
    <subcellularLocation>
        <location evidence="3">Cell membrane</location>
        <location evidence="3">Sarcolemma</location>
        <topology evidence="3">Single-pass membrane protein</topology>
    </subcellularLocation>
    <subcellularLocation>
        <location evidence="2">Cytoplasm</location>
        <location evidence="2">Cytoskeleton</location>
    </subcellularLocation>
</comment>
<dbReference type="InterPro" id="IPR013783">
    <property type="entry name" value="Ig-like_fold"/>
</dbReference>
<accession>A0A4W3JVF4</accession>
<keyword evidence="5" id="KW-1003">Cell membrane</keyword>
<dbReference type="AlphaFoldDB" id="A0A4W3JVF4"/>
<feature type="domain" description="Dystroglycan-type cadherin-like" evidence="14">
    <location>
        <begin position="50"/>
        <end position="149"/>
    </location>
</feature>
<sequence>MGLASHRGRKGQGAGGHSQVPNRTWCGRRHILAIQPEPVLPSYKIMADLYLNSNYPTFSCLHSEPPVSDIISDTNDCLSFATNLKGHPDRPEWLRYTQRTVHHDGILYGTPTLNDIGRTVIEVTAYNRDTFETMRQMLIFNVKPPMELQLLYEAEFFVKNRNVEEVLPLQEQEYIRSSMGKIWETDRLVIINITSALDVGGRVPLPIKGRKEGVYIKVGSAVPFPDCLKEETDPDKLCDENLDPTSCEDYFSPHFILDWCKIVLFDKSKPEQPDTDVIPGDGVLEGGEYEPPSSSLEGRDLYSDYAVTIAVPLAIAVLLFLLLAYIMYCRREGLERRDTKTSDIQLVHHHSIQGNTNELRQMAKARDVPQPLSTLPMFNVRTGQRVPPLSSSLCPNVTIPKS</sequence>
<evidence type="ECO:0000256" key="5">
    <source>
        <dbReference type="ARBA" id="ARBA00022475"/>
    </source>
</evidence>
<dbReference type="SUPFAM" id="SSF49313">
    <property type="entry name" value="Cadherin-like"/>
    <property type="match status" value="1"/>
</dbReference>
<dbReference type="GeneTree" id="ENSGT00390000005672"/>
<dbReference type="InParanoid" id="A0A4W3JVF4"/>
<feature type="region of interest" description="Disordered" evidence="12">
    <location>
        <begin position="1"/>
        <end position="22"/>
    </location>
</feature>
<dbReference type="InterPro" id="IPR048347">
    <property type="entry name" value="Sarcoglycan_C"/>
</dbReference>
<dbReference type="PANTHER" id="PTHR10132:SF16">
    <property type="entry name" value="ALPHA-SARCOGLYCAN"/>
    <property type="match status" value="1"/>
</dbReference>
<gene>
    <name evidence="15" type="primary">LOC103190071</name>
</gene>
<dbReference type="InterPro" id="IPR008908">
    <property type="entry name" value="Sarcoglycan_alpha/epsilon"/>
</dbReference>
<proteinExistence type="inferred from homology"/>
<evidence type="ECO:0000256" key="1">
    <source>
        <dbReference type="ARBA" id="ARBA00002860"/>
    </source>
</evidence>
<keyword evidence="7 13" id="KW-0812">Transmembrane</keyword>
<comment type="similarity">
    <text evidence="4">Belongs to the sarcoglycan alpha/epsilon family.</text>
</comment>
<comment type="function">
    <text evidence="1">Component of the sarcoglycan complex, a subcomplex of the dystrophin-glycoprotein complex which forms a link between the F-actin cytoskeleton and the extracellular matrix.</text>
</comment>
<evidence type="ECO:0000256" key="4">
    <source>
        <dbReference type="ARBA" id="ARBA00007721"/>
    </source>
</evidence>
<reference evidence="15" key="5">
    <citation type="submission" date="2025-09" db="UniProtKB">
        <authorList>
            <consortium name="Ensembl"/>
        </authorList>
    </citation>
    <scope>IDENTIFICATION</scope>
</reference>
<organism evidence="15 16">
    <name type="scientific">Callorhinchus milii</name>
    <name type="common">Ghost shark</name>
    <dbReference type="NCBI Taxonomy" id="7868"/>
    <lineage>
        <taxon>Eukaryota</taxon>
        <taxon>Metazoa</taxon>
        <taxon>Chordata</taxon>
        <taxon>Craniata</taxon>
        <taxon>Vertebrata</taxon>
        <taxon>Chondrichthyes</taxon>
        <taxon>Holocephali</taxon>
        <taxon>Chimaeriformes</taxon>
        <taxon>Callorhinchidae</taxon>
        <taxon>Callorhinchus</taxon>
    </lineage>
</organism>
<evidence type="ECO:0000256" key="8">
    <source>
        <dbReference type="ARBA" id="ARBA00022989"/>
    </source>
</evidence>
<dbReference type="PANTHER" id="PTHR10132">
    <property type="entry name" value="ALPHA-/EPSILON-SARCOGLYCAN FAMILY MEMBER"/>
    <property type="match status" value="1"/>
</dbReference>
<dbReference type="GO" id="GO:0016012">
    <property type="term" value="C:sarcoglycan complex"/>
    <property type="evidence" value="ECO:0007669"/>
    <property type="project" value="InterPro"/>
</dbReference>
<keyword evidence="11" id="KW-0206">Cytoskeleton</keyword>
<evidence type="ECO:0000256" key="7">
    <source>
        <dbReference type="ARBA" id="ARBA00022692"/>
    </source>
</evidence>
<evidence type="ECO:0000256" key="2">
    <source>
        <dbReference type="ARBA" id="ARBA00004245"/>
    </source>
</evidence>
<evidence type="ECO:0000313" key="15">
    <source>
        <dbReference type="Ensembl" id="ENSCMIP00000042153.1"/>
    </source>
</evidence>
<dbReference type="Ensembl" id="ENSCMIT00000042754.1">
    <property type="protein sequence ID" value="ENSCMIP00000042153.1"/>
    <property type="gene ID" value="ENSCMIG00000017514.1"/>
</dbReference>
<dbReference type="Pfam" id="PF20989">
    <property type="entry name" value="Sarcoglycan_2_C"/>
    <property type="match status" value="1"/>
</dbReference>
<evidence type="ECO:0000259" key="14">
    <source>
        <dbReference type="SMART" id="SM00736"/>
    </source>
</evidence>
<dbReference type="Gene3D" id="2.60.40.10">
    <property type="entry name" value="Immunoglobulins"/>
    <property type="match status" value="1"/>
</dbReference>
<dbReference type="InterPro" id="IPR048346">
    <property type="entry name" value="Sarcoglycan_N"/>
</dbReference>
<keyword evidence="6" id="KW-0963">Cytoplasm</keyword>
<reference evidence="16" key="1">
    <citation type="journal article" date="2006" name="Science">
        <title>Ancient noncoding elements conserved in the human genome.</title>
        <authorList>
            <person name="Venkatesh B."/>
            <person name="Kirkness E.F."/>
            <person name="Loh Y.H."/>
            <person name="Halpern A.L."/>
            <person name="Lee A.P."/>
            <person name="Johnson J."/>
            <person name="Dandona N."/>
            <person name="Viswanathan L.D."/>
            <person name="Tay A."/>
            <person name="Venter J.C."/>
            <person name="Strausberg R.L."/>
            <person name="Brenner S."/>
        </authorList>
    </citation>
    <scope>NUCLEOTIDE SEQUENCE [LARGE SCALE GENOMIC DNA]</scope>
</reference>
<dbReference type="OMA" id="VGSEQYF"/>
<dbReference type="Pfam" id="PF05510">
    <property type="entry name" value="Sarcoglycan_2"/>
    <property type="match status" value="1"/>
</dbReference>
<name>A0A4W3JVF4_CALMI</name>
<dbReference type="GO" id="GO:0005856">
    <property type="term" value="C:cytoskeleton"/>
    <property type="evidence" value="ECO:0007669"/>
    <property type="project" value="UniProtKB-SubCell"/>
</dbReference>
<dbReference type="GO" id="GO:0005509">
    <property type="term" value="F:calcium ion binding"/>
    <property type="evidence" value="ECO:0007669"/>
    <property type="project" value="InterPro"/>
</dbReference>
<dbReference type="SMART" id="SM00736">
    <property type="entry name" value="CADG"/>
    <property type="match status" value="1"/>
</dbReference>
<dbReference type="InterPro" id="IPR015919">
    <property type="entry name" value="Cadherin-like_sf"/>
</dbReference>
<keyword evidence="8 13" id="KW-1133">Transmembrane helix</keyword>
<feature type="region of interest" description="Disordered" evidence="12">
    <location>
        <begin position="275"/>
        <end position="295"/>
    </location>
</feature>